<dbReference type="EMBL" id="JBHUNP010000001">
    <property type="protein sequence ID" value="MFD2648580.1"/>
    <property type="molecule type" value="Genomic_DNA"/>
</dbReference>
<evidence type="ECO:0000259" key="3">
    <source>
        <dbReference type="Pfam" id="PF26629"/>
    </source>
</evidence>
<organism evidence="4 5">
    <name type="scientific">Devosia albogilva</name>
    <dbReference type="NCBI Taxonomy" id="429726"/>
    <lineage>
        <taxon>Bacteria</taxon>
        <taxon>Pseudomonadati</taxon>
        <taxon>Pseudomonadota</taxon>
        <taxon>Alphaproteobacteria</taxon>
        <taxon>Hyphomicrobiales</taxon>
        <taxon>Devosiaceae</taxon>
        <taxon>Devosia</taxon>
    </lineage>
</organism>
<dbReference type="CDD" id="cd04179">
    <property type="entry name" value="DPM_DPG-synthase_like"/>
    <property type="match status" value="1"/>
</dbReference>
<dbReference type="PANTHER" id="PTHR48090">
    <property type="entry name" value="UNDECAPRENYL-PHOSPHATE 4-DEOXY-4-FORMAMIDO-L-ARABINOSE TRANSFERASE-RELATED"/>
    <property type="match status" value="1"/>
</dbReference>
<evidence type="ECO:0000256" key="1">
    <source>
        <dbReference type="SAM" id="Phobius"/>
    </source>
</evidence>
<dbReference type="Gene3D" id="3.90.550.10">
    <property type="entry name" value="Spore Coat Polysaccharide Biosynthesis Protein SpsA, Chain A"/>
    <property type="match status" value="1"/>
</dbReference>
<proteinExistence type="predicted"/>
<gene>
    <name evidence="4" type="ORF">ACFSX5_12345</name>
</gene>
<feature type="domain" description="Low-salt glycan biosynthesis hexosyltransferase Agl6 C-terminal transmembrane region" evidence="3">
    <location>
        <begin position="288"/>
        <end position="379"/>
    </location>
</feature>
<accession>A0ABW5QLH2</accession>
<evidence type="ECO:0000259" key="2">
    <source>
        <dbReference type="Pfam" id="PF00535"/>
    </source>
</evidence>
<feature type="transmembrane region" description="Helical" evidence="1">
    <location>
        <begin position="357"/>
        <end position="379"/>
    </location>
</feature>
<keyword evidence="1" id="KW-1133">Transmembrane helix</keyword>
<evidence type="ECO:0000313" key="5">
    <source>
        <dbReference type="Proteomes" id="UP001597521"/>
    </source>
</evidence>
<keyword evidence="1" id="KW-0472">Membrane</keyword>
<dbReference type="Pfam" id="PF26629">
    <property type="entry name" value="GT2_TM_C"/>
    <property type="match status" value="1"/>
</dbReference>
<feature type="transmembrane region" description="Helical" evidence="1">
    <location>
        <begin position="233"/>
        <end position="254"/>
    </location>
</feature>
<dbReference type="SUPFAM" id="SSF53448">
    <property type="entry name" value="Nucleotide-diphospho-sugar transferases"/>
    <property type="match status" value="1"/>
</dbReference>
<dbReference type="PANTHER" id="PTHR48090:SF7">
    <property type="entry name" value="RFBJ PROTEIN"/>
    <property type="match status" value="1"/>
</dbReference>
<dbReference type="InterPro" id="IPR050256">
    <property type="entry name" value="Glycosyltransferase_2"/>
</dbReference>
<dbReference type="InterPro" id="IPR001173">
    <property type="entry name" value="Glyco_trans_2-like"/>
</dbReference>
<reference evidence="5" key="1">
    <citation type="journal article" date="2019" name="Int. J. Syst. Evol. Microbiol.">
        <title>The Global Catalogue of Microorganisms (GCM) 10K type strain sequencing project: providing services to taxonomists for standard genome sequencing and annotation.</title>
        <authorList>
            <consortium name="The Broad Institute Genomics Platform"/>
            <consortium name="The Broad Institute Genome Sequencing Center for Infectious Disease"/>
            <person name="Wu L."/>
            <person name="Ma J."/>
        </authorList>
    </citation>
    <scope>NUCLEOTIDE SEQUENCE [LARGE SCALE GENOMIC DNA]</scope>
    <source>
        <strain evidence="5">CCM 7427</strain>
    </source>
</reference>
<sequence>MAPELELTILMPCLNEAETLATCIGKAQGFLARTGIAGEILIADNGSTDGSQDIARAAGARVVSVTERGYGAALAGGIAAARGRYVIMGDADDSYDFAHLDAFVAALRDGADLVMGNRFRGGIAPGAMPWHHRYLGNPVLSSVGRLFFRTPIGDFHCGLRGFSRAAVLGLNLRTSGMEYASEMVVKATLAQLDLREVPTTLSPDGRSRAPHLRSFRDGWRHLRFLLLFSPRWLFLYPGIALLWLGLVVGAVLLPGPVRYGSVTFDIHTLLIASLFVIMGVQSIAFAIIGRRFASRYGFIPPSGTYGRLLESLTLERVLLAALVLMGAGVAGLVWGVAEWADRGFGHLNPSTTLRPLIVATTALVCGFQLMMSGFMSSMINIPIYERRVTDPLPPDNPTA</sequence>
<protein>
    <submittedName>
        <fullName evidence="4">Glycosyltransferase family 2 protein</fullName>
    </submittedName>
</protein>
<keyword evidence="1" id="KW-0812">Transmembrane</keyword>
<dbReference type="InterPro" id="IPR058718">
    <property type="entry name" value="Agl6_TM_C"/>
</dbReference>
<feature type="domain" description="Glycosyltransferase 2-like" evidence="2">
    <location>
        <begin position="8"/>
        <end position="167"/>
    </location>
</feature>
<evidence type="ECO:0000313" key="4">
    <source>
        <dbReference type="EMBL" id="MFD2648580.1"/>
    </source>
</evidence>
<dbReference type="Proteomes" id="UP001597521">
    <property type="component" value="Unassembled WGS sequence"/>
</dbReference>
<comment type="caution">
    <text evidence="4">The sequence shown here is derived from an EMBL/GenBank/DDBJ whole genome shotgun (WGS) entry which is preliminary data.</text>
</comment>
<dbReference type="Pfam" id="PF00535">
    <property type="entry name" value="Glycos_transf_2"/>
    <property type="match status" value="1"/>
</dbReference>
<dbReference type="RefSeq" id="WP_386833794.1">
    <property type="nucleotide sequence ID" value="NZ_JBHUNP010000001.1"/>
</dbReference>
<feature type="transmembrane region" description="Helical" evidence="1">
    <location>
        <begin position="266"/>
        <end position="288"/>
    </location>
</feature>
<feature type="transmembrane region" description="Helical" evidence="1">
    <location>
        <begin position="317"/>
        <end position="337"/>
    </location>
</feature>
<name>A0ABW5QLH2_9HYPH</name>
<keyword evidence="5" id="KW-1185">Reference proteome</keyword>
<dbReference type="InterPro" id="IPR029044">
    <property type="entry name" value="Nucleotide-diphossugar_trans"/>
</dbReference>